<sequence>MSSLLRPLASTASRASKQLSARAFHSPYTVLGESPLTTPSSSTYNNAYAKYYEKENDYSHEPYQSLSGHRTYVVSEPDASFRHYEVPAGAYPTSSPYINFRATEAPEYDAQDISSTAADILAHPFTSRAALNEAEAAQAKSSNPQGVAPGAIGRRGGSYGGIRSAAKSTKLGERNPQPDGPMAEKYSKGGVQNAWKMRI</sequence>
<dbReference type="Proteomes" id="UP000298030">
    <property type="component" value="Unassembled WGS sequence"/>
</dbReference>
<evidence type="ECO:0000256" key="1">
    <source>
        <dbReference type="SAM" id="MobiDB-lite"/>
    </source>
</evidence>
<evidence type="ECO:0000313" key="3">
    <source>
        <dbReference type="Proteomes" id="UP000298030"/>
    </source>
</evidence>
<name>A0A4Y7STM2_COPMI</name>
<proteinExistence type="predicted"/>
<feature type="region of interest" description="Disordered" evidence="1">
    <location>
        <begin position="136"/>
        <end position="193"/>
    </location>
</feature>
<organism evidence="2 3">
    <name type="scientific">Coprinellus micaceus</name>
    <name type="common">Glistening ink-cap mushroom</name>
    <name type="synonym">Coprinus micaceus</name>
    <dbReference type="NCBI Taxonomy" id="71717"/>
    <lineage>
        <taxon>Eukaryota</taxon>
        <taxon>Fungi</taxon>
        <taxon>Dikarya</taxon>
        <taxon>Basidiomycota</taxon>
        <taxon>Agaricomycotina</taxon>
        <taxon>Agaricomycetes</taxon>
        <taxon>Agaricomycetidae</taxon>
        <taxon>Agaricales</taxon>
        <taxon>Agaricineae</taxon>
        <taxon>Psathyrellaceae</taxon>
        <taxon>Coprinellus</taxon>
    </lineage>
</organism>
<dbReference type="OrthoDB" id="3355886at2759"/>
<gene>
    <name evidence="2" type="ORF">FA13DRAFT_1738639</name>
</gene>
<dbReference type="AlphaFoldDB" id="A0A4Y7STM2"/>
<keyword evidence="3" id="KW-1185">Reference proteome</keyword>
<evidence type="ECO:0000313" key="2">
    <source>
        <dbReference type="EMBL" id="TEB25213.1"/>
    </source>
</evidence>
<dbReference type="EMBL" id="QPFP01000059">
    <property type="protein sequence ID" value="TEB25213.1"/>
    <property type="molecule type" value="Genomic_DNA"/>
</dbReference>
<protein>
    <submittedName>
        <fullName evidence="2">Uncharacterized protein</fullName>
    </submittedName>
</protein>
<comment type="caution">
    <text evidence="2">The sequence shown here is derived from an EMBL/GenBank/DDBJ whole genome shotgun (WGS) entry which is preliminary data.</text>
</comment>
<reference evidence="2 3" key="1">
    <citation type="journal article" date="2019" name="Nat. Ecol. Evol.">
        <title>Megaphylogeny resolves global patterns of mushroom evolution.</title>
        <authorList>
            <person name="Varga T."/>
            <person name="Krizsan K."/>
            <person name="Foldi C."/>
            <person name="Dima B."/>
            <person name="Sanchez-Garcia M."/>
            <person name="Sanchez-Ramirez S."/>
            <person name="Szollosi G.J."/>
            <person name="Szarkandi J.G."/>
            <person name="Papp V."/>
            <person name="Albert L."/>
            <person name="Andreopoulos W."/>
            <person name="Angelini C."/>
            <person name="Antonin V."/>
            <person name="Barry K.W."/>
            <person name="Bougher N.L."/>
            <person name="Buchanan P."/>
            <person name="Buyck B."/>
            <person name="Bense V."/>
            <person name="Catcheside P."/>
            <person name="Chovatia M."/>
            <person name="Cooper J."/>
            <person name="Damon W."/>
            <person name="Desjardin D."/>
            <person name="Finy P."/>
            <person name="Geml J."/>
            <person name="Haridas S."/>
            <person name="Hughes K."/>
            <person name="Justo A."/>
            <person name="Karasinski D."/>
            <person name="Kautmanova I."/>
            <person name="Kiss B."/>
            <person name="Kocsube S."/>
            <person name="Kotiranta H."/>
            <person name="LaButti K.M."/>
            <person name="Lechner B.E."/>
            <person name="Liimatainen K."/>
            <person name="Lipzen A."/>
            <person name="Lukacs Z."/>
            <person name="Mihaltcheva S."/>
            <person name="Morgado L.N."/>
            <person name="Niskanen T."/>
            <person name="Noordeloos M.E."/>
            <person name="Ohm R.A."/>
            <person name="Ortiz-Santana B."/>
            <person name="Ovrebo C."/>
            <person name="Racz N."/>
            <person name="Riley R."/>
            <person name="Savchenko A."/>
            <person name="Shiryaev A."/>
            <person name="Soop K."/>
            <person name="Spirin V."/>
            <person name="Szebenyi C."/>
            <person name="Tomsovsky M."/>
            <person name="Tulloss R.E."/>
            <person name="Uehling J."/>
            <person name="Grigoriev I.V."/>
            <person name="Vagvolgyi C."/>
            <person name="Papp T."/>
            <person name="Martin F.M."/>
            <person name="Miettinen O."/>
            <person name="Hibbett D.S."/>
            <person name="Nagy L.G."/>
        </authorList>
    </citation>
    <scope>NUCLEOTIDE SEQUENCE [LARGE SCALE GENOMIC DNA]</scope>
    <source>
        <strain evidence="2 3">FP101781</strain>
    </source>
</reference>
<accession>A0A4Y7STM2</accession>